<name>A0A6A7N0H1_9BURK</name>
<dbReference type="RefSeq" id="WP_152837864.1">
    <property type="nucleotide sequence ID" value="NZ_WHUG01000003.1"/>
</dbReference>
<gene>
    <name evidence="1" type="ORF">GEV02_10130</name>
</gene>
<sequence>MCKGRHGGWLCRRGKQQHPVESLIVVIVSGTAVPKIKPTQSSTNMKKTGRDNFSSAIIKTLERRVNAKCSNPDCRVPTSGPTVKVDKANNVGIAAHITAAARGGPRYDDEITPDQRAGIDNAIWLCSNCATKIDRDADRYHIRLLNEWKQKAEEHAEEEFGKPPLSRQDYSALEDLAFGRLKKIGLSDAVSRIGKLTAEAMEKLDPRFSVDVQYQAGSTSYTFNPRLPVSMSFGVKPDFGAEFKKKYSDLIKHGKDLEIDADAVKFEGSPLFEHNESSAGKLVLSTHARKAAVLKCVFETTGKNSPLRVDDIHGELVGGAESVTFRGNAFGGIIVFTLTCPIVSGAKKSCSVNATVELTSWYGRPLRSLPYFNKVYEFYEAMQRGDRLLTHIEIEGMTAISASGSFNASNPEFGKFYWLFRYIRNARAILELLGFDVDFDEKFSATAKEIQFAEEIYRTLFSQKGLRGKKVATATIKISIFPGAKPEEIDRMCLIPHVIQFDIEYLAPLILFGQKIERPRVRRTYTSATIKKLGRAGKIEPGHSYDFKICPAEGCELIVDFVAAKA</sequence>
<dbReference type="Proteomes" id="UP000440498">
    <property type="component" value="Unassembled WGS sequence"/>
</dbReference>
<reference evidence="1 2" key="1">
    <citation type="submission" date="2019-10" db="EMBL/GenBank/DDBJ databases">
        <title>Two novel species isolated from a subtropical stream in China.</title>
        <authorList>
            <person name="Lu H."/>
        </authorList>
    </citation>
    <scope>NUCLEOTIDE SEQUENCE [LARGE SCALE GENOMIC DNA]</scope>
    <source>
        <strain evidence="1 2">FT29W</strain>
    </source>
</reference>
<accession>A0A6A7N0H1</accession>
<organism evidence="1 2">
    <name type="scientific">Rugamonas aquatica</name>
    <dbReference type="NCBI Taxonomy" id="2743357"/>
    <lineage>
        <taxon>Bacteria</taxon>
        <taxon>Pseudomonadati</taxon>
        <taxon>Pseudomonadota</taxon>
        <taxon>Betaproteobacteria</taxon>
        <taxon>Burkholderiales</taxon>
        <taxon>Oxalobacteraceae</taxon>
        <taxon>Telluria group</taxon>
        <taxon>Rugamonas</taxon>
    </lineage>
</organism>
<evidence type="ECO:0000313" key="1">
    <source>
        <dbReference type="EMBL" id="MQA38507.1"/>
    </source>
</evidence>
<evidence type="ECO:0008006" key="3">
    <source>
        <dbReference type="Google" id="ProtNLM"/>
    </source>
</evidence>
<keyword evidence="2" id="KW-1185">Reference proteome</keyword>
<proteinExistence type="predicted"/>
<evidence type="ECO:0000313" key="2">
    <source>
        <dbReference type="Proteomes" id="UP000440498"/>
    </source>
</evidence>
<dbReference type="EMBL" id="WHUG01000003">
    <property type="protein sequence ID" value="MQA38507.1"/>
    <property type="molecule type" value="Genomic_DNA"/>
</dbReference>
<comment type="caution">
    <text evidence="1">The sequence shown here is derived from an EMBL/GenBank/DDBJ whole genome shotgun (WGS) entry which is preliminary data.</text>
</comment>
<protein>
    <recommendedName>
        <fullName evidence="3">HNH endonuclease</fullName>
    </recommendedName>
</protein>
<dbReference type="AlphaFoldDB" id="A0A6A7N0H1"/>